<evidence type="ECO:0000256" key="1">
    <source>
        <dbReference type="ARBA" id="ARBA00022438"/>
    </source>
</evidence>
<dbReference type="GO" id="GO:0008235">
    <property type="term" value="F:metalloexopeptidase activity"/>
    <property type="evidence" value="ECO:0007669"/>
    <property type="project" value="InterPro"/>
</dbReference>
<dbReference type="AlphaFoldDB" id="A0A2P7QPK5"/>
<feature type="domain" description="Peptidase M28" evidence="8">
    <location>
        <begin position="257"/>
        <end position="448"/>
    </location>
</feature>
<dbReference type="GO" id="GO:0006508">
    <property type="term" value="P:proteolysis"/>
    <property type="evidence" value="ECO:0007669"/>
    <property type="project" value="UniProtKB-KW"/>
</dbReference>
<keyword evidence="3" id="KW-0479">Metal-binding</keyword>
<keyword evidence="5" id="KW-0378">Hydrolase</keyword>
<dbReference type="Pfam" id="PF04389">
    <property type="entry name" value="Peptidase_M28"/>
    <property type="match status" value="1"/>
</dbReference>
<organism evidence="9 10">
    <name type="scientific">Allosphingosinicella deserti</name>
    <dbReference type="NCBI Taxonomy" id="2116704"/>
    <lineage>
        <taxon>Bacteria</taxon>
        <taxon>Pseudomonadati</taxon>
        <taxon>Pseudomonadota</taxon>
        <taxon>Alphaproteobacteria</taxon>
        <taxon>Sphingomonadales</taxon>
        <taxon>Sphingomonadaceae</taxon>
        <taxon>Allosphingosinicella</taxon>
    </lineage>
</organism>
<dbReference type="OrthoDB" id="9778250at2"/>
<evidence type="ECO:0000256" key="3">
    <source>
        <dbReference type="ARBA" id="ARBA00022723"/>
    </source>
</evidence>
<sequence>MAPRVVTFSLLLALAAPLPAAISTGALERHIDVLASDAFEGRAPGTAGEKKTTDYIVSQWKAIGLEPAGDNGGWLQQVTLVNRTPLNQTVSWRHRLRHLGQDQSAILLLGNGLRETISGAPVWFAGHGANIDDAKLDGAIVLVLSESHEGVADLDSRIAALAAKGAAAVISIAPAEIPWRRIQLSYERGRDVLDSKLVPPVRGVISAEGAAELIRFAGGDPDMLRKATKDISFAPRRLKTSGTIDANTQVRRTITHNVVGRLRGSGTTGESLLYLGHWDHLGICRAEGEPDRICNGAVDNASGIAALIEIARGLAAAPRRPRDTLFLATTAEEIGLLGARAFAARPPVPLASIVAAINLDTVAIAPKGEKVAVMGRGVPALDALVDATVKQAGRTLDTDDEADALVQRQDGWALAQFGVPTLMVGGSFSDMKLLETFLNGAYHEATDNPGPGLPLEGAAEDADLLVALGLKLADPTLYRHVPAAGTAARSPL</sequence>
<evidence type="ECO:0000256" key="2">
    <source>
        <dbReference type="ARBA" id="ARBA00022670"/>
    </source>
</evidence>
<feature type="signal peptide" evidence="7">
    <location>
        <begin position="1"/>
        <end position="20"/>
    </location>
</feature>
<evidence type="ECO:0000256" key="4">
    <source>
        <dbReference type="ARBA" id="ARBA00022729"/>
    </source>
</evidence>
<dbReference type="GO" id="GO:0046872">
    <property type="term" value="F:metal ion binding"/>
    <property type="evidence" value="ECO:0007669"/>
    <property type="project" value="UniProtKB-KW"/>
</dbReference>
<accession>A0A2P7QPK5</accession>
<evidence type="ECO:0000313" key="9">
    <source>
        <dbReference type="EMBL" id="PSJ39887.1"/>
    </source>
</evidence>
<dbReference type="EMBL" id="PXYI01000004">
    <property type="protein sequence ID" value="PSJ39887.1"/>
    <property type="molecule type" value="Genomic_DNA"/>
</dbReference>
<keyword evidence="6" id="KW-0862">Zinc</keyword>
<protein>
    <submittedName>
        <fullName evidence="9">Peptidase M28</fullName>
    </submittedName>
</protein>
<keyword evidence="1" id="KW-0031">Aminopeptidase</keyword>
<feature type="chain" id="PRO_5015151615" evidence="7">
    <location>
        <begin position="21"/>
        <end position="492"/>
    </location>
</feature>
<name>A0A2P7QPK5_9SPHN</name>
<evidence type="ECO:0000259" key="8">
    <source>
        <dbReference type="Pfam" id="PF04389"/>
    </source>
</evidence>
<dbReference type="PANTHER" id="PTHR12147:SF56">
    <property type="entry name" value="AMINOPEPTIDASE YDR415C-RELATED"/>
    <property type="match status" value="1"/>
</dbReference>
<dbReference type="InterPro" id="IPR007484">
    <property type="entry name" value="Peptidase_M28"/>
</dbReference>
<keyword evidence="2" id="KW-0645">Protease</keyword>
<dbReference type="Proteomes" id="UP000241167">
    <property type="component" value="Unassembled WGS sequence"/>
</dbReference>
<proteinExistence type="predicted"/>
<dbReference type="InterPro" id="IPR045175">
    <property type="entry name" value="M28_fam"/>
</dbReference>
<comment type="caution">
    <text evidence="9">The sequence shown here is derived from an EMBL/GenBank/DDBJ whole genome shotgun (WGS) entry which is preliminary data.</text>
</comment>
<keyword evidence="4 7" id="KW-0732">Signal</keyword>
<reference evidence="9 10" key="1">
    <citation type="submission" date="2018-03" db="EMBL/GenBank/DDBJ databases">
        <title>The draft genome of Sphingosinicella sp. GL-C-18.</title>
        <authorList>
            <person name="Liu L."/>
            <person name="Li L."/>
            <person name="Liang L."/>
            <person name="Zhang X."/>
            <person name="Wang T."/>
        </authorList>
    </citation>
    <scope>NUCLEOTIDE SEQUENCE [LARGE SCALE GENOMIC DNA]</scope>
    <source>
        <strain evidence="9 10">GL-C-18</strain>
    </source>
</reference>
<evidence type="ECO:0000256" key="7">
    <source>
        <dbReference type="SAM" id="SignalP"/>
    </source>
</evidence>
<dbReference type="Gene3D" id="3.40.630.10">
    <property type="entry name" value="Zn peptidases"/>
    <property type="match status" value="2"/>
</dbReference>
<dbReference type="PANTHER" id="PTHR12147">
    <property type="entry name" value="METALLOPEPTIDASE M28 FAMILY MEMBER"/>
    <property type="match status" value="1"/>
</dbReference>
<keyword evidence="10" id="KW-1185">Reference proteome</keyword>
<evidence type="ECO:0000256" key="5">
    <source>
        <dbReference type="ARBA" id="ARBA00022801"/>
    </source>
</evidence>
<dbReference type="SUPFAM" id="SSF53187">
    <property type="entry name" value="Zn-dependent exopeptidases"/>
    <property type="match status" value="1"/>
</dbReference>
<dbReference type="GO" id="GO:0004177">
    <property type="term" value="F:aminopeptidase activity"/>
    <property type="evidence" value="ECO:0007669"/>
    <property type="project" value="UniProtKB-KW"/>
</dbReference>
<evidence type="ECO:0000256" key="6">
    <source>
        <dbReference type="ARBA" id="ARBA00022833"/>
    </source>
</evidence>
<evidence type="ECO:0000313" key="10">
    <source>
        <dbReference type="Proteomes" id="UP000241167"/>
    </source>
</evidence>
<gene>
    <name evidence="9" type="ORF">C7I55_15140</name>
</gene>
<dbReference type="RefSeq" id="WP_106513782.1">
    <property type="nucleotide sequence ID" value="NZ_PXYI01000004.1"/>
</dbReference>